<keyword evidence="2" id="KW-1185">Reference proteome</keyword>
<evidence type="ECO:0000313" key="1">
    <source>
        <dbReference type="EMBL" id="KAK3063200.1"/>
    </source>
</evidence>
<dbReference type="EMBL" id="JAWDJW010006948">
    <property type="protein sequence ID" value="KAK3063200.1"/>
    <property type="molecule type" value="Genomic_DNA"/>
</dbReference>
<evidence type="ECO:0000313" key="2">
    <source>
        <dbReference type="Proteomes" id="UP001186974"/>
    </source>
</evidence>
<gene>
    <name evidence="1" type="ORF">LTS18_002275</name>
</gene>
<comment type="caution">
    <text evidence="1">The sequence shown here is derived from an EMBL/GenBank/DDBJ whole genome shotgun (WGS) entry which is preliminary data.</text>
</comment>
<reference evidence="1" key="1">
    <citation type="submission" date="2024-09" db="EMBL/GenBank/DDBJ databases">
        <title>Black Yeasts Isolated from many extreme environments.</title>
        <authorList>
            <person name="Coleine C."/>
            <person name="Stajich J.E."/>
            <person name="Selbmann L."/>
        </authorList>
    </citation>
    <scope>NUCLEOTIDE SEQUENCE</scope>
    <source>
        <strain evidence="1">CCFEE 5737</strain>
    </source>
</reference>
<sequence length="671" mass="71355">MHGNHGNHSIHDNPFVPIPPPPRRSPNSRTALFDTSAADDRHRLIGHDDSHRALLGSNSGTGHNAGGALAAGAGGAALGAAAMHHHNNDYGHQSQQSTDKPFNSNRFSVNRKPVGAGYAPVSGTIPSMPAHRSSDESGTSSGSQGYSDARQSQDVADHDRFSWQSGQSGRHHGMSRTPLLGAAAAGAGAVGGAAMMRHHDYDRKSQQVDHVHELPGHEANEHEVLVSPISSPVSPIGTWSSADARNYSAGSGNHSSPSNPVSQQPAHRMQGASRMQPAFEYGRGPYHNEHHHLLGAEPTLPTVPPVPSRSPKRTSIDNTSLARKSLDESKTQHGEASPNLSGSGGGGGGHRRYPSFTPSPYESASSNESIPQQHKQPQQQQQQQQPRISGDMNWQAPDSWRSSPRGSFDGSTLASSSSPTQQRGSSFSMPGVKSFAGSNARPSTSTSPPADRRGVLPAALALASHPTSSASTNPGQQHQHQQQHQQHQQHQQQQRYYTPATVAAAGSSASSTSPSPPSAKHPRISNPQPELQPINEGRTDDGHGVPMYFDREADRAHPRSQGPSQSQAPAIESFRDFSARSNNNNNNNNNTPHTFFTTKQERSYDQHGNVRVSLSDLVAEERAKEEERRRRAEEEEGRGSGRWSRRGGGPGGSGGSGGGGGMEGHGIGQAL</sequence>
<proteinExistence type="predicted"/>
<organism evidence="1 2">
    <name type="scientific">Coniosporium uncinatum</name>
    <dbReference type="NCBI Taxonomy" id="93489"/>
    <lineage>
        <taxon>Eukaryota</taxon>
        <taxon>Fungi</taxon>
        <taxon>Dikarya</taxon>
        <taxon>Ascomycota</taxon>
        <taxon>Pezizomycotina</taxon>
        <taxon>Dothideomycetes</taxon>
        <taxon>Dothideomycetes incertae sedis</taxon>
        <taxon>Coniosporium</taxon>
    </lineage>
</organism>
<accession>A0ACC3D885</accession>
<name>A0ACC3D885_9PEZI</name>
<dbReference type="Proteomes" id="UP001186974">
    <property type="component" value="Unassembled WGS sequence"/>
</dbReference>
<protein>
    <submittedName>
        <fullName evidence="1">Uncharacterized protein</fullName>
    </submittedName>
</protein>